<protein>
    <submittedName>
        <fullName evidence="1">PV</fullName>
    </submittedName>
</protein>
<name>A0AC61M052_9ADEN</name>
<accession>A0AC61M052</accession>
<organism evidence="1 2">
    <name type="scientific">Guinea pig adenovirus 1</name>
    <dbReference type="NCBI Taxonomy" id="2847100"/>
    <lineage>
        <taxon>Viruses</taxon>
        <taxon>Varidnaviria</taxon>
        <taxon>Bamfordvirae</taxon>
        <taxon>Preplasmiviricota</taxon>
        <taxon>Polisuviricotina</taxon>
        <taxon>Pharingeaviricetes</taxon>
        <taxon>Rowavirales</taxon>
        <taxon>Adenoviridae</taxon>
        <taxon>Mastadenovirus</taxon>
        <taxon>Mastadenovirus caviae</taxon>
        <taxon>Guinea pig mastadenovirus A</taxon>
    </lineage>
</organism>
<sequence>MDIIFFLFFVLFAFIFFFLNVALQSVMIGAAAIRAARDRRVKRRSVPYSASVRHRSAPVRPVTAVPLDMSNPTPGLTPVTPQHPVVTHAVAATTPAAAAVPTVQVLAPVAATAAHAAATCHSPVVKVDASTCTEEAMDYQNQGHAATAVTVRPVKRVTQGIGVQTVDVHMTPVEELYRPPPYAYRSAAPRYYRTSRRRAPAAPRVVPVVYHPSMAGPIFHPPPPPPPPPPLQQFRPRSRASSGARRRNTSRAPAVTSSRRRTSISATTGKRKRFGARVVVTPVPLAPASTNARPAAARRTATALPVAVEVKSRRPTVPVVTYHPSIRSR</sequence>
<evidence type="ECO:0000313" key="2">
    <source>
        <dbReference type="Proteomes" id="UP000502787"/>
    </source>
</evidence>
<proteinExistence type="predicted"/>
<evidence type="ECO:0000313" key="1">
    <source>
        <dbReference type="EMBL" id="QIZ64159.1"/>
    </source>
</evidence>
<reference evidence="1" key="1">
    <citation type="submission" date="2020-01" db="EMBL/GenBank/DDBJ databases">
        <title>Genomic and phylogenetic analysis of two Guinea pig adenovirus strains recovered from archival lung tissue.</title>
        <authorList>
            <person name="Hofmann-Sieber H."/>
            <person name="Gonzalez G."/>
            <person name="Spohn M."/>
            <person name="Dobner T."/>
            <person name="Kajon A.E."/>
        </authorList>
    </citation>
    <scope>NUCLEOTIDE SEQUENCE</scope>
    <source>
        <strain evidence="1">AUS96</strain>
    </source>
</reference>
<keyword evidence="2" id="KW-1185">Reference proteome</keyword>
<dbReference type="EMBL" id="MN986925">
    <property type="protein sequence ID" value="QIZ64159.1"/>
    <property type="molecule type" value="Genomic_DNA"/>
</dbReference>
<dbReference type="Proteomes" id="UP000502787">
    <property type="component" value="Segment"/>
</dbReference>